<dbReference type="Gene3D" id="3.90.1150.170">
    <property type="match status" value="1"/>
</dbReference>
<dbReference type="OrthoDB" id="392571at2759"/>
<organism evidence="1 2">
    <name type="scientific">Eumeta variegata</name>
    <name type="common">Bagworm moth</name>
    <name type="synonym">Eumeta japonica</name>
    <dbReference type="NCBI Taxonomy" id="151549"/>
    <lineage>
        <taxon>Eukaryota</taxon>
        <taxon>Metazoa</taxon>
        <taxon>Ecdysozoa</taxon>
        <taxon>Arthropoda</taxon>
        <taxon>Hexapoda</taxon>
        <taxon>Insecta</taxon>
        <taxon>Pterygota</taxon>
        <taxon>Neoptera</taxon>
        <taxon>Endopterygota</taxon>
        <taxon>Lepidoptera</taxon>
        <taxon>Glossata</taxon>
        <taxon>Ditrysia</taxon>
        <taxon>Tineoidea</taxon>
        <taxon>Psychidae</taxon>
        <taxon>Oiketicinae</taxon>
        <taxon>Eumeta</taxon>
    </lineage>
</organism>
<gene>
    <name evidence="1" type="primary">Gad1</name>
    <name evidence="1" type="ORF">EVAR_63445_1</name>
</gene>
<protein>
    <submittedName>
        <fullName evidence="1">Glutamate decarboxylase</fullName>
    </submittedName>
</protein>
<proteinExistence type="predicted"/>
<comment type="caution">
    <text evidence="1">The sequence shown here is derived from an EMBL/GenBank/DDBJ whole genome shotgun (WGS) entry which is preliminary data.</text>
</comment>
<dbReference type="STRING" id="151549.A0A4C1YUC3"/>
<dbReference type="AlphaFoldDB" id="A0A4C1YUC3"/>
<keyword evidence="2" id="KW-1185">Reference proteome</keyword>
<name>A0A4C1YUC3_EUMVA</name>
<evidence type="ECO:0000313" key="1">
    <source>
        <dbReference type="EMBL" id="GBP78760.1"/>
    </source>
</evidence>
<reference evidence="1 2" key="1">
    <citation type="journal article" date="2019" name="Commun. Biol.">
        <title>The bagworm genome reveals a unique fibroin gene that provides high tensile strength.</title>
        <authorList>
            <person name="Kono N."/>
            <person name="Nakamura H."/>
            <person name="Ohtoshi R."/>
            <person name="Tomita M."/>
            <person name="Numata K."/>
            <person name="Arakawa K."/>
        </authorList>
    </citation>
    <scope>NUCLEOTIDE SEQUENCE [LARGE SCALE GENOMIC DNA]</scope>
</reference>
<evidence type="ECO:0000313" key="2">
    <source>
        <dbReference type="Proteomes" id="UP000299102"/>
    </source>
</evidence>
<accession>A0A4C1YUC3</accession>
<dbReference type="EMBL" id="BGZK01001384">
    <property type="protein sequence ID" value="GBP78760.1"/>
    <property type="molecule type" value="Genomic_DNA"/>
</dbReference>
<sequence>MRASERHASLPLGHAILPYREDASPQTREFLARVLDVLLDFVQRVNDRNEKFDGKTLTAKAPELFREKPTPCKNHLALVLILEFKMPDEMQKILDLKLSDEPLPLKQLLEDCKTTLKYQVKTETETPSYRVKHKTRCPRFRGRGPETTAGAGVRGIASGRVKIIS</sequence>
<dbReference type="Proteomes" id="UP000299102">
    <property type="component" value="Unassembled WGS sequence"/>
</dbReference>